<dbReference type="AlphaFoldDB" id="A0A2P2JTU5"/>
<name>A0A2P2JTU5_RHIMU</name>
<reference evidence="1" key="1">
    <citation type="submission" date="2018-02" db="EMBL/GenBank/DDBJ databases">
        <title>Rhizophora mucronata_Transcriptome.</title>
        <authorList>
            <person name="Meera S.P."/>
            <person name="Sreeshan A."/>
            <person name="Augustine A."/>
        </authorList>
    </citation>
    <scope>NUCLEOTIDE SEQUENCE</scope>
    <source>
        <tissue evidence="1">Leaf</tissue>
    </source>
</reference>
<sequence length="72" mass="7451">MSSPSASLVSSSALGGVLVIISPSFARGVDGTTRKKESILFNVPSLLLTGTESERDICCFLLALSEPPVLPS</sequence>
<protein>
    <submittedName>
        <fullName evidence="1">Uncharacterized protein MANES_11G144500</fullName>
    </submittedName>
</protein>
<organism evidence="1">
    <name type="scientific">Rhizophora mucronata</name>
    <name type="common">Asiatic mangrove</name>
    <dbReference type="NCBI Taxonomy" id="61149"/>
    <lineage>
        <taxon>Eukaryota</taxon>
        <taxon>Viridiplantae</taxon>
        <taxon>Streptophyta</taxon>
        <taxon>Embryophyta</taxon>
        <taxon>Tracheophyta</taxon>
        <taxon>Spermatophyta</taxon>
        <taxon>Magnoliopsida</taxon>
        <taxon>eudicotyledons</taxon>
        <taxon>Gunneridae</taxon>
        <taxon>Pentapetalae</taxon>
        <taxon>rosids</taxon>
        <taxon>fabids</taxon>
        <taxon>Malpighiales</taxon>
        <taxon>Rhizophoraceae</taxon>
        <taxon>Rhizophora</taxon>
    </lineage>
</organism>
<proteinExistence type="predicted"/>
<evidence type="ECO:0000313" key="1">
    <source>
        <dbReference type="EMBL" id="MBW96882.1"/>
    </source>
</evidence>
<dbReference type="EMBL" id="GGEC01016399">
    <property type="protein sequence ID" value="MBW96882.1"/>
    <property type="molecule type" value="Transcribed_RNA"/>
</dbReference>
<accession>A0A2P2JTU5</accession>